<gene>
    <name evidence="1" type="ORF">UY3_12366</name>
</gene>
<proteinExistence type="predicted"/>
<dbReference type="AlphaFoldDB" id="M7BQT0"/>
<dbReference type="Proteomes" id="UP000031443">
    <property type="component" value="Unassembled WGS sequence"/>
</dbReference>
<dbReference type="EMBL" id="KB549573">
    <property type="protein sequence ID" value="EMP30492.1"/>
    <property type="molecule type" value="Genomic_DNA"/>
</dbReference>
<organism evidence="1 2">
    <name type="scientific">Chelonia mydas</name>
    <name type="common">Green sea-turtle</name>
    <name type="synonym">Chelonia agassizi</name>
    <dbReference type="NCBI Taxonomy" id="8469"/>
    <lineage>
        <taxon>Eukaryota</taxon>
        <taxon>Metazoa</taxon>
        <taxon>Chordata</taxon>
        <taxon>Craniata</taxon>
        <taxon>Vertebrata</taxon>
        <taxon>Euteleostomi</taxon>
        <taxon>Archelosauria</taxon>
        <taxon>Testudinata</taxon>
        <taxon>Testudines</taxon>
        <taxon>Cryptodira</taxon>
        <taxon>Durocryptodira</taxon>
        <taxon>Americhelydia</taxon>
        <taxon>Chelonioidea</taxon>
        <taxon>Cheloniidae</taxon>
        <taxon>Chelonia</taxon>
    </lineage>
</organism>
<keyword evidence="2" id="KW-1185">Reference proteome</keyword>
<evidence type="ECO:0000313" key="1">
    <source>
        <dbReference type="EMBL" id="EMP30492.1"/>
    </source>
</evidence>
<sequence length="121" mass="13964">MSGWKIMSILQVMKGKGLTSVSTNGTRNLQEISIRYHGQLSFLNDRVLLYNFFNGAFVNERNEKFAYFVIRDSQLWCGKQNPGTFWRDQHETWASLKSYLEASSSGSFDVPTQYKEGWFSG</sequence>
<evidence type="ECO:0000313" key="2">
    <source>
        <dbReference type="Proteomes" id="UP000031443"/>
    </source>
</evidence>
<name>M7BQT0_CHEMY</name>
<reference evidence="2" key="1">
    <citation type="journal article" date="2013" name="Nat. Genet.">
        <title>The draft genomes of soft-shell turtle and green sea turtle yield insights into the development and evolution of the turtle-specific body plan.</title>
        <authorList>
            <person name="Wang Z."/>
            <person name="Pascual-Anaya J."/>
            <person name="Zadissa A."/>
            <person name="Li W."/>
            <person name="Niimura Y."/>
            <person name="Huang Z."/>
            <person name="Li C."/>
            <person name="White S."/>
            <person name="Xiong Z."/>
            <person name="Fang D."/>
            <person name="Wang B."/>
            <person name="Ming Y."/>
            <person name="Chen Y."/>
            <person name="Zheng Y."/>
            <person name="Kuraku S."/>
            <person name="Pignatelli M."/>
            <person name="Herrero J."/>
            <person name="Beal K."/>
            <person name="Nozawa M."/>
            <person name="Li Q."/>
            <person name="Wang J."/>
            <person name="Zhang H."/>
            <person name="Yu L."/>
            <person name="Shigenobu S."/>
            <person name="Wang J."/>
            <person name="Liu J."/>
            <person name="Flicek P."/>
            <person name="Searle S."/>
            <person name="Wang J."/>
            <person name="Kuratani S."/>
            <person name="Yin Y."/>
            <person name="Aken B."/>
            <person name="Zhang G."/>
            <person name="Irie N."/>
        </authorList>
    </citation>
    <scope>NUCLEOTIDE SEQUENCE [LARGE SCALE GENOMIC DNA]</scope>
</reference>
<accession>M7BQT0</accession>
<protein>
    <submittedName>
        <fullName evidence="1">Uncharacterized protein</fullName>
    </submittedName>
</protein>